<dbReference type="Gene3D" id="3.40.50.300">
    <property type="entry name" value="P-loop containing nucleotide triphosphate hydrolases"/>
    <property type="match status" value="1"/>
</dbReference>
<keyword evidence="12" id="KW-1185">Reference proteome</keyword>
<dbReference type="EMBL" id="AZGB01000015">
    <property type="protein sequence ID" value="KRM06528.1"/>
    <property type="molecule type" value="Genomic_DNA"/>
</dbReference>
<dbReference type="PANTHER" id="PTHR33540:SF2">
    <property type="entry name" value="TRNA THREONYLCARBAMOYLADENOSINE BIOSYNTHESIS PROTEIN TSAE"/>
    <property type="match status" value="1"/>
</dbReference>
<keyword evidence="5" id="KW-0819">tRNA processing</keyword>
<keyword evidence="4" id="KW-0963">Cytoplasm</keyword>
<evidence type="ECO:0000256" key="2">
    <source>
        <dbReference type="ARBA" id="ARBA00007599"/>
    </source>
</evidence>
<reference evidence="11 12" key="1">
    <citation type="journal article" date="2015" name="Genome Announc.">
        <title>Expanding the biotechnology potential of lactobacilli through comparative genomics of 213 strains and associated genera.</title>
        <authorList>
            <person name="Sun Z."/>
            <person name="Harris H.M."/>
            <person name="McCann A."/>
            <person name="Guo C."/>
            <person name="Argimon S."/>
            <person name="Zhang W."/>
            <person name="Yang X."/>
            <person name="Jeffery I.B."/>
            <person name="Cooney J.C."/>
            <person name="Kagawa T.F."/>
            <person name="Liu W."/>
            <person name="Song Y."/>
            <person name="Salvetti E."/>
            <person name="Wrobel A."/>
            <person name="Rasinkangas P."/>
            <person name="Parkhill J."/>
            <person name="Rea M.C."/>
            <person name="O'Sullivan O."/>
            <person name="Ritari J."/>
            <person name="Douillard F.P."/>
            <person name="Paul Ross R."/>
            <person name="Yang R."/>
            <person name="Briner A.E."/>
            <person name="Felis G.E."/>
            <person name="de Vos W.M."/>
            <person name="Barrangou R."/>
            <person name="Klaenhammer T.R."/>
            <person name="Caufield P.W."/>
            <person name="Cui Y."/>
            <person name="Zhang H."/>
            <person name="O'Toole P.W."/>
        </authorList>
    </citation>
    <scope>NUCLEOTIDE SEQUENCE [LARGE SCALE GENOMIC DNA]</scope>
    <source>
        <strain evidence="11 12">DSM 18630</strain>
    </source>
</reference>
<keyword evidence="8" id="KW-0067">ATP-binding</keyword>
<keyword evidence="6" id="KW-0479">Metal-binding</keyword>
<evidence type="ECO:0000256" key="6">
    <source>
        <dbReference type="ARBA" id="ARBA00022723"/>
    </source>
</evidence>
<dbReference type="GO" id="GO:0046872">
    <property type="term" value="F:metal ion binding"/>
    <property type="evidence" value="ECO:0007669"/>
    <property type="project" value="UniProtKB-KW"/>
</dbReference>
<sequence>MLTIRSTGPDQTQSVAKKLAALLQPNDLILLIGDLGSGKTTFTQGLAAGLQIDHHVKSPTFNIVNEYHQGRLPLFHLDVYRLEKTGGADMGLEEYFNGGGVSVVEWPKFIAHELPAEFLQIELQKSEAINDDEQRKLVLTAKGDRYQQLLSDLAIKLKE</sequence>
<dbReference type="PATRIC" id="fig|1423750.3.peg.696"/>
<proteinExistence type="inferred from homology"/>
<evidence type="ECO:0000313" key="11">
    <source>
        <dbReference type="EMBL" id="KRM06528.1"/>
    </source>
</evidence>
<evidence type="ECO:0000256" key="8">
    <source>
        <dbReference type="ARBA" id="ARBA00022840"/>
    </source>
</evidence>
<evidence type="ECO:0000256" key="7">
    <source>
        <dbReference type="ARBA" id="ARBA00022741"/>
    </source>
</evidence>
<protein>
    <recommendedName>
        <fullName evidence="3">tRNA threonylcarbamoyladenosine biosynthesis protein TsaE</fullName>
    </recommendedName>
    <alternativeName>
        <fullName evidence="10">t(6)A37 threonylcarbamoyladenosine biosynthesis protein TsaE</fullName>
    </alternativeName>
</protein>
<dbReference type="GO" id="GO:0002949">
    <property type="term" value="P:tRNA threonylcarbamoyladenosine modification"/>
    <property type="evidence" value="ECO:0007669"/>
    <property type="project" value="InterPro"/>
</dbReference>
<dbReference type="Proteomes" id="UP000051451">
    <property type="component" value="Unassembled WGS sequence"/>
</dbReference>
<accession>A0A0R1VKZ5</accession>
<dbReference type="Pfam" id="PF02367">
    <property type="entry name" value="TsaE"/>
    <property type="match status" value="1"/>
</dbReference>
<dbReference type="STRING" id="1423750.FC89_GL000676"/>
<evidence type="ECO:0000313" key="12">
    <source>
        <dbReference type="Proteomes" id="UP000051451"/>
    </source>
</evidence>
<name>A0A0R1VKZ5_9LACO</name>
<dbReference type="SUPFAM" id="SSF52540">
    <property type="entry name" value="P-loop containing nucleoside triphosphate hydrolases"/>
    <property type="match status" value="1"/>
</dbReference>
<dbReference type="InterPro" id="IPR027417">
    <property type="entry name" value="P-loop_NTPase"/>
</dbReference>
<gene>
    <name evidence="11" type="ORF">FC89_GL000676</name>
</gene>
<comment type="subcellular location">
    <subcellularLocation>
        <location evidence="1">Cytoplasm</location>
    </subcellularLocation>
</comment>
<comment type="caution">
    <text evidence="11">The sequence shown here is derived from an EMBL/GenBank/DDBJ whole genome shotgun (WGS) entry which is preliminary data.</text>
</comment>
<dbReference type="OrthoDB" id="9815896at2"/>
<dbReference type="AlphaFoldDB" id="A0A0R1VKZ5"/>
<evidence type="ECO:0000256" key="1">
    <source>
        <dbReference type="ARBA" id="ARBA00004496"/>
    </source>
</evidence>
<keyword evidence="7" id="KW-0547">Nucleotide-binding</keyword>
<dbReference type="PANTHER" id="PTHR33540">
    <property type="entry name" value="TRNA THREONYLCARBAMOYLADENOSINE BIOSYNTHESIS PROTEIN TSAE"/>
    <property type="match status" value="1"/>
</dbReference>
<dbReference type="RefSeq" id="WP_057871440.1">
    <property type="nucleotide sequence ID" value="NZ_AZGB01000015.1"/>
</dbReference>
<dbReference type="GO" id="GO:0005737">
    <property type="term" value="C:cytoplasm"/>
    <property type="evidence" value="ECO:0007669"/>
    <property type="project" value="UniProtKB-SubCell"/>
</dbReference>
<evidence type="ECO:0000256" key="5">
    <source>
        <dbReference type="ARBA" id="ARBA00022694"/>
    </source>
</evidence>
<evidence type="ECO:0000256" key="3">
    <source>
        <dbReference type="ARBA" id="ARBA00019010"/>
    </source>
</evidence>
<dbReference type="InterPro" id="IPR003442">
    <property type="entry name" value="T6A_TsaE"/>
</dbReference>
<evidence type="ECO:0000256" key="4">
    <source>
        <dbReference type="ARBA" id="ARBA00022490"/>
    </source>
</evidence>
<comment type="similarity">
    <text evidence="2">Belongs to the TsaE family.</text>
</comment>
<dbReference type="GO" id="GO:0016787">
    <property type="term" value="F:hydrolase activity"/>
    <property type="evidence" value="ECO:0007669"/>
    <property type="project" value="UniProtKB-KW"/>
</dbReference>
<dbReference type="GO" id="GO:0005524">
    <property type="term" value="F:ATP binding"/>
    <property type="evidence" value="ECO:0007669"/>
    <property type="project" value="UniProtKB-KW"/>
</dbReference>
<keyword evidence="9" id="KW-0460">Magnesium</keyword>
<dbReference type="NCBIfam" id="TIGR00150">
    <property type="entry name" value="T6A_YjeE"/>
    <property type="match status" value="1"/>
</dbReference>
<evidence type="ECO:0000256" key="10">
    <source>
        <dbReference type="ARBA" id="ARBA00032441"/>
    </source>
</evidence>
<dbReference type="GeneID" id="98318710"/>
<organism evidence="11 12">
    <name type="scientific">Liquorilactobacillus ghanensis DSM 18630</name>
    <dbReference type="NCBI Taxonomy" id="1423750"/>
    <lineage>
        <taxon>Bacteria</taxon>
        <taxon>Bacillati</taxon>
        <taxon>Bacillota</taxon>
        <taxon>Bacilli</taxon>
        <taxon>Lactobacillales</taxon>
        <taxon>Lactobacillaceae</taxon>
        <taxon>Liquorilactobacillus</taxon>
    </lineage>
</organism>
<evidence type="ECO:0000256" key="9">
    <source>
        <dbReference type="ARBA" id="ARBA00022842"/>
    </source>
</evidence>
<keyword evidence="11" id="KW-0378">Hydrolase</keyword>